<gene>
    <name evidence="1" type="ORF">QU665_02385</name>
</gene>
<evidence type="ECO:0008006" key="3">
    <source>
        <dbReference type="Google" id="ProtNLM"/>
    </source>
</evidence>
<keyword evidence="2" id="KW-1185">Reference proteome</keyword>
<comment type="caution">
    <text evidence="1">The sequence shown here is derived from an EMBL/GenBank/DDBJ whole genome shotgun (WGS) entry which is preliminary data.</text>
</comment>
<dbReference type="RefSeq" id="WP_322911543.1">
    <property type="nucleotide sequence ID" value="NZ_JAXBCZ010000001.1"/>
</dbReference>
<sequence>MWTDSDRAAYDRWGLDMESSKALDRYRVPDTGLCWWCREQPASTAEHRFKATDLRQMADITSNGHPDPSSIFHVGSSYNGVLKTVKKGNAVRWSKSLCKDCNGGRDRKMDASYERYSDYVWNHQDELAAARAIDWKVLYGVEWRMWVVDLARYFAKQLGCLLSQQLLPVPDEIIEFMDDKKEVRCLSFEILRDSGRLEFHRMAVERGQDGRGIWMPQAYGWPTRAGDKIEIMGCETYIGFVGMRVEYDANKRRSSIFSARRYKIEDVTCVEPHEVREMISAEIAE</sequence>
<name>A0AAW9KWD3_9ACTO</name>
<organism evidence="1 2">
    <name type="scientific">Actinomyces oris</name>
    <dbReference type="NCBI Taxonomy" id="544580"/>
    <lineage>
        <taxon>Bacteria</taxon>
        <taxon>Bacillati</taxon>
        <taxon>Actinomycetota</taxon>
        <taxon>Actinomycetes</taxon>
        <taxon>Actinomycetales</taxon>
        <taxon>Actinomycetaceae</taxon>
        <taxon>Actinomyces</taxon>
    </lineage>
</organism>
<accession>A0AAW9KWD3</accession>
<evidence type="ECO:0000313" key="1">
    <source>
        <dbReference type="EMBL" id="MEA1303939.1"/>
    </source>
</evidence>
<proteinExistence type="predicted"/>
<dbReference type="AlphaFoldDB" id="A0AAW9KWD3"/>
<reference evidence="1 2" key="1">
    <citation type="submission" date="2023-06" db="EMBL/GenBank/DDBJ databases">
        <title>Actinomyces orist ORNL 0101 HMT-893 genome.</title>
        <authorList>
            <person name="Johnston C.D."/>
            <person name="Chen T."/>
            <person name="Dewhirst F.E."/>
        </authorList>
    </citation>
    <scope>NUCLEOTIDE SEQUENCE [LARGE SCALE GENOMIC DNA]</scope>
    <source>
        <strain evidence="1 2">ORNL 0101</strain>
    </source>
</reference>
<evidence type="ECO:0000313" key="2">
    <source>
        <dbReference type="Proteomes" id="UP001289581"/>
    </source>
</evidence>
<dbReference type="Proteomes" id="UP001289581">
    <property type="component" value="Unassembled WGS sequence"/>
</dbReference>
<protein>
    <recommendedName>
        <fullName evidence="3">Zinc-ribbon domain-containing protein</fullName>
    </recommendedName>
</protein>
<dbReference type="EMBL" id="JAXBCZ010000001">
    <property type="protein sequence ID" value="MEA1303939.1"/>
    <property type="molecule type" value="Genomic_DNA"/>
</dbReference>